<accession>A0ABV8J621</accession>
<proteinExistence type="predicted"/>
<protein>
    <recommendedName>
        <fullName evidence="3">SnoaL-like domain-containing protein</fullName>
    </recommendedName>
</protein>
<gene>
    <name evidence="1" type="ORF">ACFO0C_36730</name>
</gene>
<dbReference type="Proteomes" id="UP001595867">
    <property type="component" value="Unassembled WGS sequence"/>
</dbReference>
<evidence type="ECO:0000313" key="1">
    <source>
        <dbReference type="EMBL" id="MFC4070509.1"/>
    </source>
</evidence>
<organism evidence="1 2">
    <name type="scientific">Actinoplanes subglobosus</name>
    <dbReference type="NCBI Taxonomy" id="1547892"/>
    <lineage>
        <taxon>Bacteria</taxon>
        <taxon>Bacillati</taxon>
        <taxon>Actinomycetota</taxon>
        <taxon>Actinomycetes</taxon>
        <taxon>Micromonosporales</taxon>
        <taxon>Micromonosporaceae</taxon>
        <taxon>Actinoplanes</taxon>
    </lineage>
</organism>
<dbReference type="EMBL" id="JBHSBL010000024">
    <property type="protein sequence ID" value="MFC4070509.1"/>
    <property type="molecule type" value="Genomic_DNA"/>
</dbReference>
<dbReference type="RefSeq" id="WP_378071386.1">
    <property type="nucleotide sequence ID" value="NZ_JBHSBL010000024.1"/>
</dbReference>
<evidence type="ECO:0008006" key="3">
    <source>
        <dbReference type="Google" id="ProtNLM"/>
    </source>
</evidence>
<keyword evidence="2" id="KW-1185">Reference proteome</keyword>
<comment type="caution">
    <text evidence="1">The sequence shown here is derived from an EMBL/GenBank/DDBJ whole genome shotgun (WGS) entry which is preliminary data.</text>
</comment>
<name>A0ABV8J621_9ACTN</name>
<evidence type="ECO:0000313" key="2">
    <source>
        <dbReference type="Proteomes" id="UP001595867"/>
    </source>
</evidence>
<sequence length="162" mass="17828">MYALYAWGNFFSYESGLDRDAGWLDPELLRGARATVSEHLTIADEGPLRVDGPGTLFEIGDSLVEGRDLAGRDLVGRDMVGRDLVGRDLVGRDLSGVDWRVARIRVATDGSRADALRITSEIEEAGDIYVDHSPEGNPIGFGEVVTTWEDEHGQWDLALIRL</sequence>
<reference evidence="2" key="1">
    <citation type="journal article" date="2019" name="Int. J. Syst. Evol. Microbiol.">
        <title>The Global Catalogue of Microorganisms (GCM) 10K type strain sequencing project: providing services to taxonomists for standard genome sequencing and annotation.</title>
        <authorList>
            <consortium name="The Broad Institute Genomics Platform"/>
            <consortium name="The Broad Institute Genome Sequencing Center for Infectious Disease"/>
            <person name="Wu L."/>
            <person name="Ma J."/>
        </authorList>
    </citation>
    <scope>NUCLEOTIDE SEQUENCE [LARGE SCALE GENOMIC DNA]</scope>
    <source>
        <strain evidence="2">TBRC 5832</strain>
    </source>
</reference>